<feature type="transmembrane region" description="Helical" evidence="1">
    <location>
        <begin position="257"/>
        <end position="276"/>
    </location>
</feature>
<evidence type="ECO:0000313" key="5">
    <source>
        <dbReference type="WBParaSite" id="Csp11.Scaffold629.g14311.t1"/>
    </source>
</evidence>
<organism evidence="4 5">
    <name type="scientific">Caenorhabditis tropicalis</name>
    <dbReference type="NCBI Taxonomy" id="1561998"/>
    <lineage>
        <taxon>Eukaryota</taxon>
        <taxon>Metazoa</taxon>
        <taxon>Ecdysozoa</taxon>
        <taxon>Nematoda</taxon>
        <taxon>Chromadorea</taxon>
        <taxon>Rhabditida</taxon>
        <taxon>Rhabditina</taxon>
        <taxon>Rhabditomorpha</taxon>
        <taxon>Rhabditoidea</taxon>
        <taxon>Rhabditidae</taxon>
        <taxon>Peloderinae</taxon>
        <taxon>Caenorhabditis</taxon>
    </lineage>
</organism>
<dbReference type="Proteomes" id="UP000095282">
    <property type="component" value="Unplaced"/>
</dbReference>
<feature type="transmembrane region" description="Helical" evidence="1">
    <location>
        <begin position="120"/>
        <end position="137"/>
    </location>
</feature>
<dbReference type="PANTHER" id="PTHR23028">
    <property type="entry name" value="ACETYLTRANSFERASE"/>
    <property type="match status" value="1"/>
</dbReference>
<dbReference type="GO" id="GO:0016747">
    <property type="term" value="F:acyltransferase activity, transferring groups other than amino-acyl groups"/>
    <property type="evidence" value="ECO:0007669"/>
    <property type="project" value="InterPro"/>
</dbReference>
<evidence type="ECO:0000259" key="3">
    <source>
        <dbReference type="Pfam" id="PF19040"/>
    </source>
</evidence>
<name>A0A1I7U2X5_9PELO</name>
<dbReference type="InterPro" id="IPR043968">
    <property type="entry name" value="SGNH"/>
</dbReference>
<feature type="transmembrane region" description="Helical" evidence="1">
    <location>
        <begin position="87"/>
        <end position="108"/>
    </location>
</feature>
<feature type="domain" description="Acyltransferase 3" evidence="2">
    <location>
        <begin position="19"/>
        <end position="303"/>
    </location>
</feature>
<feature type="transmembrane region" description="Helical" evidence="1">
    <location>
        <begin position="315"/>
        <end position="335"/>
    </location>
</feature>
<evidence type="ECO:0000256" key="1">
    <source>
        <dbReference type="SAM" id="Phobius"/>
    </source>
</evidence>
<feature type="transmembrane region" description="Helical" evidence="1">
    <location>
        <begin position="201"/>
        <end position="221"/>
    </location>
</feature>
<keyword evidence="1" id="KW-1133">Transmembrane helix</keyword>
<dbReference type="GO" id="GO:0000271">
    <property type="term" value="P:polysaccharide biosynthetic process"/>
    <property type="evidence" value="ECO:0007669"/>
    <property type="project" value="TreeGrafter"/>
</dbReference>
<dbReference type="STRING" id="1561998.A0A1I7U2X5"/>
<feature type="transmembrane region" description="Helical" evidence="1">
    <location>
        <begin position="149"/>
        <end position="167"/>
    </location>
</feature>
<reference evidence="5" key="1">
    <citation type="submission" date="2016-11" db="UniProtKB">
        <authorList>
            <consortium name="WormBaseParasite"/>
        </authorList>
    </citation>
    <scope>IDENTIFICATION</scope>
</reference>
<sequence>MCMLLKRAENQSTCSLISLFYSKRFKRILPLYLLVILISIISLYYFFPDTAIEPNQESAIQALLFVSNRPKSDQENYFEMLSTAVNIFTHTWSLSVEIQFYFLVPFIFLFSTKFSEKYRYIYYGILSVFSFIFFYSLEDAVAFNSVFARIWQFLIGMVVYLLGTETLKSGIDYRKLQIEEAEHLEKLLEEGGTEKKSSNEVFSFSSFLSSYTVLLLLVPITLFPYDLPAVSVRPLVTLGTGFLMLISEDNLFLSNRFLTYIGDISYSLYLIHWPIYAYWKLTQNGDKSMLILALASSIVLAVITFETFEKWCLKLTSTSIGFLVILLFTPSVMLIKKDELLENMYSIGRNTTSLDEVTAKMTNEDAVEMNHRWSVNDHKNLFVPTCDYEREGSPYGWCRHKKLPENGKHKMMIFGNSWTANHANLFLQECGYKAKSILQGAAWGCEPLFFTKSKVCLVTDFLDRIEKEKPDYAFYIARSIGTGKPFLQNVTTFDEDRVYQKMKSQMLKMIENIKHKLYILNAIPTVESKEIRNIAGWVKDKKDYNDTQIPLLKDTGFEMSRKRYAKLVEDCNGKCLLIDYKPVFYNDSTKLYEYYDERGFSYWTSSMHFSPHGIEHVRPVWKNVCDKL</sequence>
<keyword evidence="1" id="KW-0472">Membrane</keyword>
<dbReference type="InterPro" id="IPR002656">
    <property type="entry name" value="Acyl_transf_3_dom"/>
</dbReference>
<keyword evidence="4" id="KW-1185">Reference proteome</keyword>
<dbReference type="Pfam" id="PF01757">
    <property type="entry name" value="Acyl_transf_3"/>
    <property type="match status" value="1"/>
</dbReference>
<dbReference type="WBParaSite" id="Csp11.Scaffold629.g14311.t1">
    <property type="protein sequence ID" value="Csp11.Scaffold629.g14311.t1"/>
    <property type="gene ID" value="Csp11.Scaffold629.g14311"/>
</dbReference>
<feature type="transmembrane region" description="Helical" evidence="1">
    <location>
        <begin position="288"/>
        <end position="308"/>
    </location>
</feature>
<feature type="domain" description="SGNH" evidence="3">
    <location>
        <begin position="386"/>
        <end position="622"/>
    </location>
</feature>
<feature type="transmembrane region" description="Helical" evidence="1">
    <location>
        <begin position="28"/>
        <end position="47"/>
    </location>
</feature>
<dbReference type="GO" id="GO:0016020">
    <property type="term" value="C:membrane"/>
    <property type="evidence" value="ECO:0007669"/>
    <property type="project" value="TreeGrafter"/>
</dbReference>
<dbReference type="PANTHER" id="PTHR23028:SF135">
    <property type="entry name" value="ACYL_TRANSF_3 DOMAIN-CONTAINING PROTEIN"/>
    <property type="match status" value="1"/>
</dbReference>
<accession>A0A1I7U2X5</accession>
<keyword evidence="1" id="KW-0812">Transmembrane</keyword>
<dbReference type="eggNOG" id="ENOG502SGA9">
    <property type="taxonomic scope" value="Eukaryota"/>
</dbReference>
<dbReference type="Pfam" id="PF19040">
    <property type="entry name" value="SGNH"/>
    <property type="match status" value="1"/>
</dbReference>
<evidence type="ECO:0000259" key="2">
    <source>
        <dbReference type="Pfam" id="PF01757"/>
    </source>
</evidence>
<evidence type="ECO:0000313" key="4">
    <source>
        <dbReference type="Proteomes" id="UP000095282"/>
    </source>
</evidence>
<proteinExistence type="predicted"/>
<dbReference type="InterPro" id="IPR050879">
    <property type="entry name" value="Acyltransferase_3"/>
</dbReference>
<dbReference type="AlphaFoldDB" id="A0A1I7U2X5"/>
<protein>
    <submittedName>
        <fullName evidence="5">Acyl_transf_3 domain-containing protein</fullName>
    </submittedName>
</protein>